<evidence type="ECO:0000256" key="1">
    <source>
        <dbReference type="SAM" id="Phobius"/>
    </source>
</evidence>
<dbReference type="AlphaFoldDB" id="A0A4Y7LHF0"/>
<accession>A0A4Y7LHF0</accession>
<dbReference type="Proteomes" id="UP000316621">
    <property type="component" value="Chromosome 11"/>
</dbReference>
<sequence length="71" mass="8405">MTGPRLILPLGYPNFKDFKNSNLRWKMANKNEQPAPATSSSEGTYHIFLFFSFWYDYLLCVGLRPWLVMRK</sequence>
<keyword evidence="1" id="KW-0472">Membrane</keyword>
<dbReference type="EMBL" id="CM010725">
    <property type="protein sequence ID" value="RZC83701.1"/>
    <property type="molecule type" value="Genomic_DNA"/>
</dbReference>
<keyword evidence="1" id="KW-0812">Transmembrane</keyword>
<keyword evidence="1" id="KW-1133">Transmembrane helix</keyword>
<feature type="transmembrane region" description="Helical" evidence="1">
    <location>
        <begin position="45"/>
        <end position="67"/>
    </location>
</feature>
<keyword evidence="3" id="KW-1185">Reference proteome</keyword>
<organism evidence="2 3">
    <name type="scientific">Papaver somniferum</name>
    <name type="common">Opium poppy</name>
    <dbReference type="NCBI Taxonomy" id="3469"/>
    <lineage>
        <taxon>Eukaryota</taxon>
        <taxon>Viridiplantae</taxon>
        <taxon>Streptophyta</taxon>
        <taxon>Embryophyta</taxon>
        <taxon>Tracheophyta</taxon>
        <taxon>Spermatophyta</taxon>
        <taxon>Magnoliopsida</taxon>
        <taxon>Ranunculales</taxon>
        <taxon>Papaveraceae</taxon>
        <taxon>Papaveroideae</taxon>
        <taxon>Papaver</taxon>
    </lineage>
</organism>
<dbReference type="Gramene" id="RZC83701">
    <property type="protein sequence ID" value="RZC83701"/>
    <property type="gene ID" value="C5167_046489"/>
</dbReference>
<protein>
    <submittedName>
        <fullName evidence="2">Uncharacterized protein</fullName>
    </submittedName>
</protein>
<gene>
    <name evidence="2" type="ORF">C5167_046489</name>
</gene>
<evidence type="ECO:0000313" key="2">
    <source>
        <dbReference type="EMBL" id="RZC83701.1"/>
    </source>
</evidence>
<reference evidence="2 3" key="1">
    <citation type="journal article" date="2018" name="Science">
        <title>The opium poppy genome and morphinan production.</title>
        <authorList>
            <person name="Guo L."/>
            <person name="Winzer T."/>
            <person name="Yang X."/>
            <person name="Li Y."/>
            <person name="Ning Z."/>
            <person name="He Z."/>
            <person name="Teodor R."/>
            <person name="Lu Y."/>
            <person name="Bowser T.A."/>
            <person name="Graham I.A."/>
            <person name="Ye K."/>
        </authorList>
    </citation>
    <scope>NUCLEOTIDE SEQUENCE [LARGE SCALE GENOMIC DNA]</scope>
    <source>
        <strain evidence="3">cv. HN1</strain>
        <tissue evidence="2">Leaves</tissue>
    </source>
</reference>
<evidence type="ECO:0000313" key="3">
    <source>
        <dbReference type="Proteomes" id="UP000316621"/>
    </source>
</evidence>
<proteinExistence type="predicted"/>
<name>A0A4Y7LHF0_PAPSO</name>